<dbReference type="EMBL" id="WIOC01000043">
    <property type="protein sequence ID" value="MQR51517.1"/>
    <property type="molecule type" value="Genomic_DNA"/>
</dbReference>
<evidence type="ECO:0000313" key="1">
    <source>
        <dbReference type="EMBL" id="MQR51517.1"/>
    </source>
</evidence>
<gene>
    <name evidence="2" type="ORF">EA686_21445</name>
    <name evidence="1" type="ORF">F2P40_19685</name>
</gene>
<proteinExistence type="predicted"/>
<dbReference type="RefSeq" id="WP_002040017.1">
    <property type="nucleotide sequence ID" value="NZ_CACRXQ010000061.1"/>
</dbReference>
<evidence type="ECO:0000313" key="3">
    <source>
        <dbReference type="Proteomes" id="UP000280073"/>
    </source>
</evidence>
<reference evidence="2 3" key="1">
    <citation type="submission" date="2018-10" db="EMBL/GenBank/DDBJ databases">
        <title>GWAS and RNA-Seq identify cryptic mechanisms of antimicrobial resistance in Acinetobacter baumannii.</title>
        <authorList>
            <person name="Sahl J.W."/>
        </authorList>
    </citation>
    <scope>NUCLEOTIDE SEQUENCE [LARGE SCALE GENOMIC DNA]</scope>
    <source>
        <strain evidence="2 3">TG28175</strain>
    </source>
</reference>
<reference evidence="1 4" key="2">
    <citation type="submission" date="2019-10" db="EMBL/GenBank/DDBJ databases">
        <title>Genetic environment of the oxa23 gene and comparative analysis of carbapenem resistant Acinetobacter baumannii isolates belonging to global clone 1, lineage 2 recovered in a burns hospital outbreak in 2012-2013.</title>
        <authorList>
            <person name="Douraghi M."/>
            <person name="Aris P."/>
            <person name="Kenyon J."/>
            <person name="Hamidian M."/>
        </authorList>
    </citation>
    <scope>NUCLEOTIDE SEQUENCE [LARGE SCALE GENOMIC DNA]</scope>
    <source>
        <strain evidence="1 4">ABS103</strain>
    </source>
</reference>
<dbReference type="Gene3D" id="3.30.2000.20">
    <property type="match status" value="1"/>
</dbReference>
<organism evidence="2 3">
    <name type="scientific">Acinetobacter baumannii</name>
    <dbReference type="NCBI Taxonomy" id="470"/>
    <lineage>
        <taxon>Bacteria</taxon>
        <taxon>Pseudomonadati</taxon>
        <taxon>Pseudomonadota</taxon>
        <taxon>Gammaproteobacteria</taxon>
        <taxon>Moraxellales</taxon>
        <taxon>Moraxellaceae</taxon>
        <taxon>Acinetobacter</taxon>
        <taxon>Acinetobacter calcoaceticus/baumannii complex</taxon>
    </lineage>
</organism>
<dbReference type="Proteomes" id="UP000280073">
    <property type="component" value="Unassembled WGS sequence"/>
</dbReference>
<dbReference type="Proteomes" id="UP000461234">
    <property type="component" value="Unassembled WGS sequence"/>
</dbReference>
<evidence type="ECO:0000313" key="4">
    <source>
        <dbReference type="Proteomes" id="UP000461234"/>
    </source>
</evidence>
<name>A0A0E4HNP2_ACIBA</name>
<comment type="caution">
    <text evidence="2">The sequence shown here is derived from an EMBL/GenBank/DDBJ whole genome shotgun (WGS) entry which is preliminary data.</text>
</comment>
<evidence type="ECO:0000313" key="2">
    <source>
        <dbReference type="EMBL" id="RSR41910.1"/>
    </source>
</evidence>
<protein>
    <recommendedName>
        <fullName evidence="5">Prophage PSSB64-02</fullName>
    </recommendedName>
</protein>
<dbReference type="EMBL" id="RFDI01001484">
    <property type="protein sequence ID" value="RSR41910.1"/>
    <property type="molecule type" value="Genomic_DNA"/>
</dbReference>
<evidence type="ECO:0008006" key="5">
    <source>
        <dbReference type="Google" id="ProtNLM"/>
    </source>
</evidence>
<dbReference type="OrthoDB" id="6649503at2"/>
<dbReference type="OMA" id="DYPNGPV"/>
<accession>A0A0E4HNP2</accession>
<sequence>MASRLTLFLKSTVAKMAMTLEQTRQAIIDRMQSFTGIAQERIQYPNAPDFTVPTKGVWCRLTIAGGPSFTSGIADKPCTRRTGNIMIQCFDRLHTGEKAVTVLSDALLAHFEYFIIEHLECLNGQSIYAGKDADFIQYNVSIGFKVN</sequence>
<dbReference type="AlphaFoldDB" id="A0A0E4HNP2"/>